<name>K0TGC1_THAOC</name>
<dbReference type="EMBL" id="AGNL01000447">
    <property type="protein sequence ID" value="EJK77758.1"/>
    <property type="molecule type" value="Genomic_DNA"/>
</dbReference>
<feature type="region of interest" description="Disordered" evidence="1">
    <location>
        <begin position="24"/>
        <end position="98"/>
    </location>
</feature>
<reference evidence="2 3" key="1">
    <citation type="journal article" date="2012" name="Genome Biol.">
        <title>Genome and low-iron response of an oceanic diatom adapted to chronic iron limitation.</title>
        <authorList>
            <person name="Lommer M."/>
            <person name="Specht M."/>
            <person name="Roy A.S."/>
            <person name="Kraemer L."/>
            <person name="Andreson R."/>
            <person name="Gutowska M.A."/>
            <person name="Wolf J."/>
            <person name="Bergner S.V."/>
            <person name="Schilhabel M.B."/>
            <person name="Klostermeier U.C."/>
            <person name="Beiko R.G."/>
            <person name="Rosenstiel P."/>
            <person name="Hippler M."/>
            <person name="Laroche J."/>
        </authorList>
    </citation>
    <scope>NUCLEOTIDE SEQUENCE [LARGE SCALE GENOMIC DNA]</scope>
    <source>
        <strain evidence="2 3">CCMP1005</strain>
    </source>
</reference>
<evidence type="ECO:0000256" key="1">
    <source>
        <dbReference type="SAM" id="MobiDB-lite"/>
    </source>
</evidence>
<organism evidence="2 3">
    <name type="scientific">Thalassiosira oceanica</name>
    <name type="common">Marine diatom</name>
    <dbReference type="NCBI Taxonomy" id="159749"/>
    <lineage>
        <taxon>Eukaryota</taxon>
        <taxon>Sar</taxon>
        <taxon>Stramenopiles</taxon>
        <taxon>Ochrophyta</taxon>
        <taxon>Bacillariophyta</taxon>
        <taxon>Coscinodiscophyceae</taxon>
        <taxon>Thalassiosirophycidae</taxon>
        <taxon>Thalassiosirales</taxon>
        <taxon>Thalassiosiraceae</taxon>
        <taxon>Thalassiosira</taxon>
    </lineage>
</organism>
<protein>
    <submittedName>
        <fullName evidence="2">Uncharacterized protein</fullName>
    </submittedName>
</protein>
<dbReference type="AlphaFoldDB" id="K0TGC1"/>
<sequence>MGSWGDAALTLSLLTWRVHEISPSKFGGGAEVETASAVETKRSRQISPSGAPLGERPREIRMQQSAPQGPRPQAKPVSGASALIPRSGRGRRPVPPAAPGVYDFSLIWGVPPDDFRAI</sequence>
<gene>
    <name evidence="2" type="ORF">THAOC_00390</name>
</gene>
<keyword evidence="3" id="KW-1185">Reference proteome</keyword>
<evidence type="ECO:0000313" key="3">
    <source>
        <dbReference type="Proteomes" id="UP000266841"/>
    </source>
</evidence>
<dbReference type="Proteomes" id="UP000266841">
    <property type="component" value="Unassembled WGS sequence"/>
</dbReference>
<comment type="caution">
    <text evidence="2">The sequence shown here is derived from an EMBL/GenBank/DDBJ whole genome shotgun (WGS) entry which is preliminary data.</text>
</comment>
<accession>K0TGC1</accession>
<evidence type="ECO:0000313" key="2">
    <source>
        <dbReference type="EMBL" id="EJK77758.1"/>
    </source>
</evidence>
<proteinExistence type="predicted"/>